<dbReference type="Pfam" id="PF01734">
    <property type="entry name" value="Patatin"/>
    <property type="match status" value="1"/>
</dbReference>
<proteinExistence type="predicted"/>
<reference evidence="3" key="1">
    <citation type="submission" date="2021-06" db="EMBL/GenBank/DDBJ databases">
        <title>Halomicroarcula sp. F24A a new haloarchaeum isolated from saline soil.</title>
        <authorList>
            <person name="Duran-Viseras A."/>
            <person name="Sanchez-Porro C."/>
            <person name="Ventosa A."/>
        </authorList>
    </citation>
    <scope>NUCLEOTIDE SEQUENCE</scope>
    <source>
        <strain evidence="3">F24A</strain>
    </source>
</reference>
<evidence type="ECO:0000256" key="1">
    <source>
        <dbReference type="ARBA" id="ARBA00023098"/>
    </source>
</evidence>
<keyword evidence="4" id="KW-1185">Reference proteome</keyword>
<protein>
    <submittedName>
        <fullName evidence="3">Patatin-like phospholipase family protein</fullName>
    </submittedName>
</protein>
<sequence length="323" mass="35874">MASTETRRVAIACQGGGSHTAFTAGVLSGVIRHSPADYDVTALSGTSGGAVCAMLAWQGLRRSDPEAALASLSGFWEDISAETVLERGLNAGLVFANRFTDEFGSVAVSPYYNPASDFGRAYLRRLLDRYVDIEQSVTAGESPDLYISAVDVLSGQFTVFENGDGGLDAVVASATIPNIYEATEIDGDYYWDGLFAQNPPIRHFTAADDPDEKPDEIWLVRINPRRTRTVPRSMNEILDRRNELAGNLSLEQELHTVGVINRFIANDVITDDRYKRIDVREVTLDWDLDYHSKLDRDPALIDDLFEYGRERASELWTPPRERD</sequence>
<gene>
    <name evidence="3" type="ORF">EGD98_06775</name>
</gene>
<dbReference type="RefSeq" id="WP_220587583.1">
    <property type="nucleotide sequence ID" value="NZ_RKLQ01000001.1"/>
</dbReference>
<keyword evidence="1" id="KW-0443">Lipid metabolism</keyword>
<dbReference type="PROSITE" id="PS51635">
    <property type="entry name" value="PNPLA"/>
    <property type="match status" value="1"/>
</dbReference>
<dbReference type="AlphaFoldDB" id="A0A8J7YC67"/>
<dbReference type="Proteomes" id="UP000783863">
    <property type="component" value="Unassembled WGS sequence"/>
</dbReference>
<organism evidence="3 4">
    <name type="scientific">Haloarcula salinisoli</name>
    <dbReference type="NCBI Taxonomy" id="2487746"/>
    <lineage>
        <taxon>Archaea</taxon>
        <taxon>Methanobacteriati</taxon>
        <taxon>Methanobacteriota</taxon>
        <taxon>Stenosarchaea group</taxon>
        <taxon>Halobacteria</taxon>
        <taxon>Halobacteriales</taxon>
        <taxon>Haloarculaceae</taxon>
        <taxon>Haloarcula</taxon>
    </lineage>
</organism>
<dbReference type="SUPFAM" id="SSF52151">
    <property type="entry name" value="FabD/lysophospholipase-like"/>
    <property type="match status" value="1"/>
</dbReference>
<dbReference type="Gene3D" id="3.40.1090.10">
    <property type="entry name" value="Cytosolic phospholipase A2 catalytic domain"/>
    <property type="match status" value="2"/>
</dbReference>
<accession>A0A8J7YC67</accession>
<dbReference type="EMBL" id="RKLQ01000001">
    <property type="protein sequence ID" value="MBX0303375.1"/>
    <property type="molecule type" value="Genomic_DNA"/>
</dbReference>
<evidence type="ECO:0000313" key="4">
    <source>
        <dbReference type="Proteomes" id="UP000783863"/>
    </source>
</evidence>
<dbReference type="GO" id="GO:0006629">
    <property type="term" value="P:lipid metabolic process"/>
    <property type="evidence" value="ECO:0007669"/>
    <property type="project" value="UniProtKB-KW"/>
</dbReference>
<evidence type="ECO:0000313" key="3">
    <source>
        <dbReference type="EMBL" id="MBX0303375.1"/>
    </source>
</evidence>
<dbReference type="InterPro" id="IPR016035">
    <property type="entry name" value="Acyl_Trfase/lysoPLipase"/>
</dbReference>
<comment type="caution">
    <text evidence="3">The sequence shown here is derived from an EMBL/GenBank/DDBJ whole genome shotgun (WGS) entry which is preliminary data.</text>
</comment>
<evidence type="ECO:0000259" key="2">
    <source>
        <dbReference type="PROSITE" id="PS51635"/>
    </source>
</evidence>
<dbReference type="InterPro" id="IPR002641">
    <property type="entry name" value="PNPLA_dom"/>
</dbReference>
<feature type="domain" description="PNPLA" evidence="2">
    <location>
        <begin position="11"/>
        <end position="205"/>
    </location>
</feature>
<name>A0A8J7YC67_9EURY</name>